<accession>A0A6H2A5H4</accession>
<protein>
    <submittedName>
        <fullName evidence="1">Uncharacterized protein</fullName>
    </submittedName>
</protein>
<dbReference type="EMBL" id="MT144564">
    <property type="protein sequence ID" value="QJA55064.1"/>
    <property type="molecule type" value="Genomic_DNA"/>
</dbReference>
<proteinExistence type="predicted"/>
<reference evidence="1" key="1">
    <citation type="submission" date="2020-03" db="EMBL/GenBank/DDBJ databases">
        <title>The deep terrestrial virosphere.</title>
        <authorList>
            <person name="Holmfeldt K."/>
            <person name="Nilsson E."/>
            <person name="Simone D."/>
            <person name="Lopez-Fernandez M."/>
            <person name="Wu X."/>
            <person name="de Brujin I."/>
            <person name="Lundin D."/>
            <person name="Andersson A."/>
            <person name="Bertilsson S."/>
            <person name="Dopson M."/>
        </authorList>
    </citation>
    <scope>NUCLEOTIDE SEQUENCE</scope>
    <source>
        <strain evidence="2">MM415A01475</strain>
        <strain evidence="3">MM415B02632</strain>
        <strain evidence="1">TM448A06618</strain>
    </source>
</reference>
<sequence length="60" mass="7136">MGDTVCINKKCEYYDEESYENCDHWGISDGRNRCKDAIIEYIPTDDDFITCLNCKTKFRR</sequence>
<evidence type="ECO:0000313" key="3">
    <source>
        <dbReference type="EMBL" id="QJA88993.1"/>
    </source>
</evidence>
<name>A0A6H2A5H4_9ZZZZ</name>
<dbReference type="AlphaFoldDB" id="A0A6H2A5H4"/>
<gene>
    <name evidence="2" type="ORF">MM415A01475_0002</name>
    <name evidence="3" type="ORF">MM415B02632_0006</name>
    <name evidence="1" type="ORF">TM448A06618_0004</name>
</gene>
<evidence type="ECO:0000313" key="2">
    <source>
        <dbReference type="EMBL" id="QJA76610.1"/>
    </source>
</evidence>
<dbReference type="EMBL" id="MT142816">
    <property type="protein sequence ID" value="QJA88993.1"/>
    <property type="molecule type" value="Genomic_DNA"/>
</dbReference>
<organism evidence="1">
    <name type="scientific">viral metagenome</name>
    <dbReference type="NCBI Taxonomy" id="1070528"/>
    <lineage>
        <taxon>unclassified sequences</taxon>
        <taxon>metagenomes</taxon>
        <taxon>organismal metagenomes</taxon>
    </lineage>
</organism>
<dbReference type="EMBL" id="MT142234">
    <property type="protein sequence ID" value="QJA76610.1"/>
    <property type="molecule type" value="Genomic_DNA"/>
</dbReference>
<evidence type="ECO:0000313" key="1">
    <source>
        <dbReference type="EMBL" id="QJA55064.1"/>
    </source>
</evidence>